<dbReference type="CDD" id="cd03820">
    <property type="entry name" value="GT4_AmsD-like"/>
    <property type="match status" value="1"/>
</dbReference>
<dbReference type="OrthoDB" id="570545at2"/>
<evidence type="ECO:0000313" key="1">
    <source>
        <dbReference type="EMBL" id="PRY02288.1"/>
    </source>
</evidence>
<sequence>MLIRYLLLHAYGTGGTIRTVFNQAAAMAEAGHRAEIVSVVRRRDEPVFAPHPGVALSALVDLRGDPGETPPRGPLGRYRAWADRRDLRREAAAVPRGEFAFPTVNRYVEKKVIGYLAGLRDGIVVTTRPALNLLSARYAAGGAVRVAQEHMNLATHRKDVRAAIARHYGGVDAVAVLTERDRADYQKLLPGTRVVRIPNAVHSLEQQPSTQADPVAVAAGRLVRQKGFDLLIPAFGRVVERYPDWQLRIYGNGERRGELRELIERHHLYNSVFLMGHSSDLDAELAKASFYVLSSRFEGLPMVMIEAMAHALPVVAFDCPTGPADVITDGVDGLLVPAQDVDGLARAMCRLAGDPGERAGMGAAALRTARDYAPGAVAPRWEELFRELLAGRGARRS</sequence>
<dbReference type="AlphaFoldDB" id="A0A2T0QEE3"/>
<dbReference type="Proteomes" id="UP000237846">
    <property type="component" value="Unassembled WGS sequence"/>
</dbReference>
<comment type="caution">
    <text evidence="1">The sequence shown here is derived from an EMBL/GenBank/DDBJ whole genome shotgun (WGS) entry which is preliminary data.</text>
</comment>
<accession>A0A2T0QEE3</accession>
<keyword evidence="1" id="KW-0808">Transferase</keyword>
<dbReference type="Pfam" id="PF13692">
    <property type="entry name" value="Glyco_trans_1_4"/>
    <property type="match status" value="1"/>
</dbReference>
<dbReference type="PANTHER" id="PTHR12526:SF627">
    <property type="entry name" value="D-RHAMNOSYLTRANSFERASE WBPZ"/>
    <property type="match status" value="1"/>
</dbReference>
<proteinExistence type="predicted"/>
<dbReference type="RefSeq" id="WP_106239573.1">
    <property type="nucleotide sequence ID" value="NZ_PVZC01000001.1"/>
</dbReference>
<gene>
    <name evidence="1" type="ORF">CLV72_101890</name>
</gene>
<dbReference type="SUPFAM" id="SSF53756">
    <property type="entry name" value="UDP-Glycosyltransferase/glycogen phosphorylase"/>
    <property type="match status" value="1"/>
</dbReference>
<reference evidence="1 2" key="1">
    <citation type="submission" date="2018-03" db="EMBL/GenBank/DDBJ databases">
        <title>Genomic Encyclopedia of Archaeal and Bacterial Type Strains, Phase II (KMG-II): from individual species to whole genera.</title>
        <authorList>
            <person name="Goeker M."/>
        </authorList>
    </citation>
    <scope>NUCLEOTIDE SEQUENCE [LARGE SCALE GENOMIC DNA]</scope>
    <source>
        <strain evidence="1 2">DSM 45601</strain>
    </source>
</reference>
<keyword evidence="2" id="KW-1185">Reference proteome</keyword>
<dbReference type="EMBL" id="PVZC01000001">
    <property type="protein sequence ID" value="PRY02288.1"/>
    <property type="molecule type" value="Genomic_DNA"/>
</dbReference>
<evidence type="ECO:0000313" key="2">
    <source>
        <dbReference type="Proteomes" id="UP000237846"/>
    </source>
</evidence>
<name>A0A2T0QEE3_9ACTN</name>
<organism evidence="1 2">
    <name type="scientific">Allonocardiopsis opalescens</name>
    <dbReference type="NCBI Taxonomy" id="1144618"/>
    <lineage>
        <taxon>Bacteria</taxon>
        <taxon>Bacillati</taxon>
        <taxon>Actinomycetota</taxon>
        <taxon>Actinomycetes</taxon>
        <taxon>Streptosporangiales</taxon>
        <taxon>Allonocardiopsis</taxon>
    </lineage>
</organism>
<dbReference type="GO" id="GO:0016740">
    <property type="term" value="F:transferase activity"/>
    <property type="evidence" value="ECO:0007669"/>
    <property type="project" value="UniProtKB-KW"/>
</dbReference>
<dbReference type="PANTHER" id="PTHR12526">
    <property type="entry name" value="GLYCOSYLTRANSFERASE"/>
    <property type="match status" value="1"/>
</dbReference>
<protein>
    <submittedName>
        <fullName evidence="1">Glycosyltransferase involved in cell wall biosynthesis</fullName>
    </submittedName>
</protein>
<dbReference type="Gene3D" id="3.40.50.2000">
    <property type="entry name" value="Glycogen Phosphorylase B"/>
    <property type="match status" value="2"/>
</dbReference>